<dbReference type="PANTHER" id="PTHR38248">
    <property type="entry name" value="FUNK1 6"/>
    <property type="match status" value="1"/>
</dbReference>
<gene>
    <name evidence="3" type="ORF">PCASD_06885</name>
    <name evidence="2" type="ORF">PCASD_11160</name>
</gene>
<proteinExistence type="predicted"/>
<dbReference type="Proteomes" id="UP000235392">
    <property type="component" value="Unassembled WGS sequence"/>
</dbReference>
<organism evidence="3 4">
    <name type="scientific">Puccinia coronata f. sp. avenae</name>
    <dbReference type="NCBI Taxonomy" id="200324"/>
    <lineage>
        <taxon>Eukaryota</taxon>
        <taxon>Fungi</taxon>
        <taxon>Dikarya</taxon>
        <taxon>Basidiomycota</taxon>
        <taxon>Pucciniomycotina</taxon>
        <taxon>Pucciniomycetes</taxon>
        <taxon>Pucciniales</taxon>
        <taxon>Pucciniaceae</taxon>
        <taxon>Puccinia</taxon>
    </lineage>
</organism>
<name>A0A2N5UYD2_9BASI</name>
<dbReference type="InterPro" id="IPR011009">
    <property type="entry name" value="Kinase-like_dom_sf"/>
</dbReference>
<dbReference type="Pfam" id="PF17667">
    <property type="entry name" value="Pkinase_fungal"/>
    <property type="match status" value="2"/>
</dbReference>
<accession>A0A2N5UYD2</accession>
<dbReference type="AlphaFoldDB" id="A0A2N5UYD2"/>
<feature type="domain" description="Fungal-type protein kinase" evidence="1">
    <location>
        <begin position="254"/>
        <end position="452"/>
    </location>
</feature>
<reference evidence="3 4" key="1">
    <citation type="submission" date="2017-11" db="EMBL/GenBank/DDBJ databases">
        <title>De novo assembly and phasing of dikaryotic genomes from two isolates of Puccinia coronata f. sp. avenae, the causal agent of oat crown rust.</title>
        <authorList>
            <person name="Miller M.E."/>
            <person name="Zhang Y."/>
            <person name="Omidvar V."/>
            <person name="Sperschneider J."/>
            <person name="Schwessinger B."/>
            <person name="Raley C."/>
            <person name="Palmer J.M."/>
            <person name="Garnica D."/>
            <person name="Upadhyaya N."/>
            <person name="Rathjen J."/>
            <person name="Taylor J.M."/>
            <person name="Park R.F."/>
            <person name="Dodds P.N."/>
            <person name="Hirsch C.D."/>
            <person name="Kianian S.F."/>
            <person name="Figueroa M."/>
        </authorList>
    </citation>
    <scope>NUCLEOTIDE SEQUENCE [LARGE SCALE GENOMIC DNA]</scope>
    <source>
        <strain evidence="3">12SD80</strain>
    </source>
</reference>
<comment type="caution">
    <text evidence="3">The sequence shown here is derived from an EMBL/GenBank/DDBJ whole genome shotgun (WGS) entry which is preliminary data.</text>
</comment>
<dbReference type="EMBL" id="PGCI01000075">
    <property type="protein sequence ID" value="PLW42768.1"/>
    <property type="molecule type" value="Genomic_DNA"/>
</dbReference>
<evidence type="ECO:0000313" key="2">
    <source>
        <dbReference type="EMBL" id="PLW22340.1"/>
    </source>
</evidence>
<evidence type="ECO:0000313" key="4">
    <source>
        <dbReference type="Proteomes" id="UP000235392"/>
    </source>
</evidence>
<evidence type="ECO:0000313" key="3">
    <source>
        <dbReference type="EMBL" id="PLW42768.1"/>
    </source>
</evidence>
<dbReference type="PANTHER" id="PTHR38248:SF2">
    <property type="entry name" value="FUNK1 11"/>
    <property type="match status" value="1"/>
</dbReference>
<feature type="domain" description="Fungal-type protein kinase" evidence="1">
    <location>
        <begin position="131"/>
        <end position="242"/>
    </location>
</feature>
<protein>
    <recommendedName>
        <fullName evidence="1">Fungal-type protein kinase domain-containing protein</fullName>
    </recommendedName>
</protein>
<sequence>MTPSNSFTNQLPKATLRIHQHYRTNFLQPFEPLITVIFSEEAKSDPEMYQFIDKEFNAPSSHRSFTPNSVRTCTTPSLENSSLLEDVYPMLKNELENLMYTNVPDLAKSFIQQYRHAFVTPPDKLDGAIVSKDRYDIRDVLVPVELKKNTSDAAEAARCLAKYVYEVFNAQPTRSYVVGVTLCGTSMQLWKLDRSGAIGSEPLDIKENEENFNEFLSLIILFLTSNEQVLGFDPTFFDIDAETCNPPRHIKISHSWQPLDRTPEGDMLSEVTDKEVPHMARYYHHEDVHVDGMKVDIQSYVRQGLDFKAGVIVGKTSDHAKEPHNAFINRIHRRLILRDVGEPITNVDSPVRLLEALEGCIKGHQALLAAGFLHRDIPTNNLMINNQAVPPAPKSFLIDLDLAIGYPIPKDQVHYTRAGTKVFMSVNLLAQVCEHDFADDLESFFWVLIWICIHYPANERKKSTVTNWSQMNPESLKQSKRDYLRHPDDLTKDFTSLYAKSDLINCVHEFAKIMGDPGVRGDQPATLYSTILKLLEKSRDKLSKRE</sequence>
<dbReference type="SUPFAM" id="SSF56112">
    <property type="entry name" value="Protein kinase-like (PK-like)"/>
    <property type="match status" value="1"/>
</dbReference>
<dbReference type="Gene3D" id="1.10.510.10">
    <property type="entry name" value="Transferase(Phosphotransferase) domain 1"/>
    <property type="match status" value="1"/>
</dbReference>
<evidence type="ECO:0000259" key="1">
    <source>
        <dbReference type="Pfam" id="PF17667"/>
    </source>
</evidence>
<dbReference type="EMBL" id="PGCI01000667">
    <property type="protein sequence ID" value="PLW22340.1"/>
    <property type="molecule type" value="Genomic_DNA"/>
</dbReference>
<dbReference type="InterPro" id="IPR040976">
    <property type="entry name" value="Pkinase_fungal"/>
</dbReference>